<dbReference type="GO" id="GO:0042026">
    <property type="term" value="P:protein refolding"/>
    <property type="evidence" value="ECO:0007669"/>
    <property type="project" value="TreeGrafter"/>
</dbReference>
<evidence type="ECO:0000256" key="2">
    <source>
        <dbReference type="RuleBase" id="RU003616"/>
    </source>
</evidence>
<dbReference type="GO" id="GO:0005737">
    <property type="term" value="C:cytoplasm"/>
    <property type="evidence" value="ECO:0007669"/>
    <property type="project" value="TreeGrafter"/>
</dbReference>
<dbReference type="InterPro" id="IPR008978">
    <property type="entry name" value="HSP20-like_chaperone"/>
</dbReference>
<feature type="compositionally biased region" description="Basic and acidic residues" evidence="3">
    <location>
        <begin position="180"/>
        <end position="204"/>
    </location>
</feature>
<dbReference type="PANTHER" id="PTHR45640">
    <property type="entry name" value="HEAT SHOCK PROTEIN HSP-12.2-RELATED"/>
    <property type="match status" value="1"/>
</dbReference>
<proteinExistence type="inferred from homology"/>
<dbReference type="AlphaFoldDB" id="A0A8X6XFH7"/>
<feature type="domain" description="SHSP" evidence="4">
    <location>
        <begin position="73"/>
        <end position="181"/>
    </location>
</feature>
<feature type="region of interest" description="Disordered" evidence="3">
    <location>
        <begin position="162"/>
        <end position="204"/>
    </location>
</feature>
<evidence type="ECO:0000256" key="3">
    <source>
        <dbReference type="SAM" id="MobiDB-lite"/>
    </source>
</evidence>
<dbReference type="Pfam" id="PF00011">
    <property type="entry name" value="HSP20"/>
    <property type="match status" value="1"/>
</dbReference>
<name>A0A8X6XFH7_9ARAC</name>
<dbReference type="GO" id="GO:0051082">
    <property type="term" value="F:unfolded protein binding"/>
    <property type="evidence" value="ECO:0007669"/>
    <property type="project" value="TreeGrafter"/>
</dbReference>
<reference evidence="5" key="1">
    <citation type="submission" date="2020-08" db="EMBL/GenBank/DDBJ databases">
        <title>Multicomponent nature underlies the extraordinary mechanical properties of spider dragline silk.</title>
        <authorList>
            <person name="Kono N."/>
            <person name="Nakamura H."/>
            <person name="Mori M."/>
            <person name="Yoshida Y."/>
            <person name="Ohtoshi R."/>
            <person name="Malay A.D."/>
            <person name="Moran D.A.P."/>
            <person name="Tomita M."/>
            <person name="Numata K."/>
            <person name="Arakawa K."/>
        </authorList>
    </citation>
    <scope>NUCLEOTIDE SEQUENCE</scope>
</reference>
<dbReference type="InterPro" id="IPR001436">
    <property type="entry name" value="Alpha-crystallin/sHSP_animal"/>
</dbReference>
<comment type="caution">
    <text evidence="5">The sequence shown here is derived from an EMBL/GenBank/DDBJ whole genome shotgun (WGS) entry which is preliminary data.</text>
</comment>
<dbReference type="PROSITE" id="PS01031">
    <property type="entry name" value="SHSP"/>
    <property type="match status" value="1"/>
</dbReference>
<evidence type="ECO:0000313" key="5">
    <source>
        <dbReference type="EMBL" id="GFY51715.1"/>
    </source>
</evidence>
<dbReference type="InterPro" id="IPR002068">
    <property type="entry name" value="A-crystallin/Hsp20_dom"/>
</dbReference>
<accession>A0A8X6XFH7</accession>
<dbReference type="OrthoDB" id="1431247at2759"/>
<dbReference type="SUPFAM" id="SSF49764">
    <property type="entry name" value="HSP20-like chaperones"/>
    <property type="match status" value="1"/>
</dbReference>
<comment type="similarity">
    <text evidence="1 2">Belongs to the small heat shock protein (HSP20) family.</text>
</comment>
<organism evidence="5 6">
    <name type="scientific">Trichonephila inaurata madagascariensis</name>
    <dbReference type="NCBI Taxonomy" id="2747483"/>
    <lineage>
        <taxon>Eukaryota</taxon>
        <taxon>Metazoa</taxon>
        <taxon>Ecdysozoa</taxon>
        <taxon>Arthropoda</taxon>
        <taxon>Chelicerata</taxon>
        <taxon>Arachnida</taxon>
        <taxon>Araneae</taxon>
        <taxon>Araneomorphae</taxon>
        <taxon>Entelegynae</taxon>
        <taxon>Araneoidea</taxon>
        <taxon>Nephilidae</taxon>
        <taxon>Trichonephila</taxon>
        <taxon>Trichonephila inaurata</taxon>
    </lineage>
</organism>
<dbReference type="GO" id="GO:0009408">
    <property type="term" value="P:response to heat"/>
    <property type="evidence" value="ECO:0007669"/>
    <property type="project" value="TreeGrafter"/>
</dbReference>
<evidence type="ECO:0000259" key="4">
    <source>
        <dbReference type="PROSITE" id="PS01031"/>
    </source>
</evidence>
<gene>
    <name evidence="5" type="ORF">TNIN_319761</name>
</gene>
<dbReference type="EMBL" id="BMAV01008271">
    <property type="protein sequence ID" value="GFY51715.1"/>
    <property type="molecule type" value="Genomic_DNA"/>
</dbReference>
<protein>
    <recommendedName>
        <fullName evidence="4">SHSP domain-containing protein</fullName>
    </recommendedName>
</protein>
<dbReference type="CDD" id="cd06526">
    <property type="entry name" value="metazoan_ACD"/>
    <property type="match status" value="1"/>
</dbReference>
<keyword evidence="6" id="KW-1185">Reference proteome</keyword>
<dbReference type="GO" id="GO:0005634">
    <property type="term" value="C:nucleus"/>
    <property type="evidence" value="ECO:0007669"/>
    <property type="project" value="TreeGrafter"/>
</dbReference>
<evidence type="ECO:0000256" key="1">
    <source>
        <dbReference type="PROSITE-ProRule" id="PRU00285"/>
    </source>
</evidence>
<sequence length="204" mass="23280">MALATLFDDFLPVVSAPRRRRNRPVMLNLLDMLEDEMDQKVGQVVRRLPAALLDLGDNFEDNGRKRKRKADAVCSYEPKSKVQILSKDDKFQVKLDTSNYQPDEITVKVINDRIAISARHESRGDDVYEYHEMTRSFDLPEGVDPATVVSRLNNSGQLTIEAPMKTQKEATQERVIPVEMSKDSPKKDTSENKKDSQTEKDVNK</sequence>
<dbReference type="Gene3D" id="2.60.40.790">
    <property type="match status" value="1"/>
</dbReference>
<dbReference type="PRINTS" id="PR00299">
    <property type="entry name" value="ACRYSTALLIN"/>
</dbReference>
<evidence type="ECO:0000313" key="6">
    <source>
        <dbReference type="Proteomes" id="UP000886998"/>
    </source>
</evidence>
<dbReference type="PANTHER" id="PTHR45640:SF26">
    <property type="entry name" value="RE23625P"/>
    <property type="match status" value="1"/>
</dbReference>
<dbReference type="Proteomes" id="UP000886998">
    <property type="component" value="Unassembled WGS sequence"/>
</dbReference>